<dbReference type="Proteomes" id="UP000003571">
    <property type="component" value="Unassembled WGS sequence"/>
</dbReference>
<keyword evidence="4 11" id="KW-0312">Gluconeogenesis</keyword>
<dbReference type="eggNOG" id="COG1760">
    <property type="taxonomic scope" value="Bacteria"/>
</dbReference>
<comment type="cofactor">
    <cofactor evidence="1 11">
        <name>[4Fe-4S] cluster</name>
        <dbReference type="ChEBI" id="CHEBI:49883"/>
    </cofactor>
</comment>
<feature type="compositionally biased region" description="Basic and acidic residues" evidence="12">
    <location>
        <begin position="279"/>
        <end position="288"/>
    </location>
</feature>
<keyword evidence="5 11" id="KW-0004">4Fe-4S</keyword>
<feature type="region of interest" description="Disordered" evidence="12">
    <location>
        <begin position="269"/>
        <end position="288"/>
    </location>
</feature>
<dbReference type="EC" id="4.3.1.17" evidence="11"/>
<dbReference type="InterPro" id="IPR051318">
    <property type="entry name" value="Fe-S_L-Ser"/>
</dbReference>
<comment type="pathway">
    <text evidence="2">Carbohydrate biosynthesis; gluconeogenesis.</text>
</comment>
<dbReference type="OrthoDB" id="9805537at2"/>
<evidence type="ECO:0000256" key="4">
    <source>
        <dbReference type="ARBA" id="ARBA00022432"/>
    </source>
</evidence>
<feature type="domain" description="Serine dehydratase-like alpha subunit" evidence="13">
    <location>
        <begin position="16"/>
        <end position="275"/>
    </location>
</feature>
<evidence type="ECO:0000256" key="6">
    <source>
        <dbReference type="ARBA" id="ARBA00022723"/>
    </source>
</evidence>
<comment type="caution">
    <text evidence="14">The sequence shown here is derived from an EMBL/GenBank/DDBJ whole genome shotgun (WGS) entry which is preliminary data.</text>
</comment>
<comment type="catalytic activity">
    <reaction evidence="10 11">
        <text>L-serine = pyruvate + NH4(+)</text>
        <dbReference type="Rhea" id="RHEA:19169"/>
        <dbReference type="ChEBI" id="CHEBI:15361"/>
        <dbReference type="ChEBI" id="CHEBI:28938"/>
        <dbReference type="ChEBI" id="CHEBI:33384"/>
        <dbReference type="EC" id="4.3.1.17"/>
    </reaction>
</comment>
<evidence type="ECO:0000256" key="8">
    <source>
        <dbReference type="ARBA" id="ARBA00023014"/>
    </source>
</evidence>
<dbReference type="GO" id="GO:0051539">
    <property type="term" value="F:4 iron, 4 sulfur cluster binding"/>
    <property type="evidence" value="ECO:0007669"/>
    <property type="project" value="UniProtKB-UniRule"/>
</dbReference>
<proteinExistence type="inferred from homology"/>
<sequence length="288" mass="29548">MTFKSMESWCAACVEKKQTLFESLIADETAESGATREKAENDMKHLWGVMKSAAENYKPDLRSASGLSGGDAALYESYTKKGDALIGPFVSSVMYYALATAESNACMKRIVAAPTAGSCGVLPAVLIPYAKRFGTTDEKIAEALFVAAGIGGVIADRASISGAECGCQAEIGAASAMASGALVYLQGGSAEQVCAAVAISLKSLLGLVCDPVAGLVEVPCIKRNVIGAVNAVTAADMALSGIKSRIPADEVIDAMKSVGRAMPESLRETAEGGLAATETAKDIAKSLS</sequence>
<dbReference type="GO" id="GO:0003941">
    <property type="term" value="F:L-serine ammonia-lyase activity"/>
    <property type="evidence" value="ECO:0007669"/>
    <property type="project" value="UniProtKB-UniRule"/>
</dbReference>
<dbReference type="PANTHER" id="PTHR30182:SF1">
    <property type="entry name" value="L-SERINE DEHYDRATASE 1"/>
    <property type="match status" value="1"/>
</dbReference>
<protein>
    <recommendedName>
        <fullName evidence="11">L-serine dehydratase</fullName>
        <ecNumber evidence="11">4.3.1.17</ecNumber>
    </recommendedName>
</protein>
<evidence type="ECO:0000313" key="15">
    <source>
        <dbReference type="Proteomes" id="UP000003571"/>
    </source>
</evidence>
<dbReference type="InterPro" id="IPR005130">
    <property type="entry name" value="Ser_deHydtase-like_asu"/>
</dbReference>
<gene>
    <name evidence="14" type="ORF">TresaDRAFT_2691</name>
</gene>
<dbReference type="RefSeq" id="WP_002702062.1">
    <property type="nucleotide sequence ID" value="NZ_AGRW01000027.1"/>
</dbReference>
<dbReference type="NCBIfam" id="TIGR00718">
    <property type="entry name" value="sda_alpha"/>
    <property type="match status" value="1"/>
</dbReference>
<keyword evidence="8 11" id="KW-0411">Iron-sulfur</keyword>
<dbReference type="AlphaFoldDB" id="H7EHG5"/>
<dbReference type="GO" id="GO:0046872">
    <property type="term" value="F:metal ion binding"/>
    <property type="evidence" value="ECO:0007669"/>
    <property type="project" value="UniProtKB-KW"/>
</dbReference>
<evidence type="ECO:0000256" key="11">
    <source>
        <dbReference type="RuleBase" id="RU366059"/>
    </source>
</evidence>
<evidence type="ECO:0000259" key="13">
    <source>
        <dbReference type="Pfam" id="PF03313"/>
    </source>
</evidence>
<dbReference type="STRING" id="907348.TresaDRAFT_2691"/>
<organism evidence="14 15">
    <name type="scientific">Treponema saccharophilum DSM 2985</name>
    <dbReference type="NCBI Taxonomy" id="907348"/>
    <lineage>
        <taxon>Bacteria</taxon>
        <taxon>Pseudomonadati</taxon>
        <taxon>Spirochaetota</taxon>
        <taxon>Spirochaetia</taxon>
        <taxon>Spirochaetales</taxon>
        <taxon>Treponemataceae</taxon>
        <taxon>Treponema</taxon>
    </lineage>
</organism>
<evidence type="ECO:0000256" key="10">
    <source>
        <dbReference type="ARBA" id="ARBA00049406"/>
    </source>
</evidence>
<evidence type="ECO:0000256" key="12">
    <source>
        <dbReference type="SAM" id="MobiDB-lite"/>
    </source>
</evidence>
<evidence type="ECO:0000256" key="1">
    <source>
        <dbReference type="ARBA" id="ARBA00001966"/>
    </source>
</evidence>
<evidence type="ECO:0000256" key="3">
    <source>
        <dbReference type="ARBA" id="ARBA00008636"/>
    </source>
</evidence>
<keyword evidence="6 11" id="KW-0479">Metal-binding</keyword>
<dbReference type="InterPro" id="IPR004642">
    <property type="entry name" value="Ser_deHydtase_asu"/>
</dbReference>
<dbReference type="EMBL" id="AGRW01000027">
    <property type="protein sequence ID" value="EIC02977.1"/>
    <property type="molecule type" value="Genomic_DNA"/>
</dbReference>
<dbReference type="PATRIC" id="fig|907348.3.peg.230"/>
<dbReference type="Pfam" id="PF03313">
    <property type="entry name" value="SDH_alpha"/>
    <property type="match status" value="1"/>
</dbReference>
<keyword evidence="15" id="KW-1185">Reference proteome</keyword>
<keyword evidence="9 11" id="KW-0456">Lyase</keyword>
<keyword evidence="7 11" id="KW-0408">Iron</keyword>
<comment type="similarity">
    <text evidence="3 11">Belongs to the iron-sulfur dependent L-serine dehydratase family.</text>
</comment>
<evidence type="ECO:0000256" key="5">
    <source>
        <dbReference type="ARBA" id="ARBA00022485"/>
    </source>
</evidence>
<evidence type="ECO:0000313" key="14">
    <source>
        <dbReference type="EMBL" id="EIC02977.1"/>
    </source>
</evidence>
<evidence type="ECO:0000256" key="7">
    <source>
        <dbReference type="ARBA" id="ARBA00023004"/>
    </source>
</evidence>
<accession>H7EHG5</accession>
<dbReference type="PANTHER" id="PTHR30182">
    <property type="entry name" value="L-SERINE DEHYDRATASE"/>
    <property type="match status" value="1"/>
</dbReference>
<evidence type="ECO:0000256" key="2">
    <source>
        <dbReference type="ARBA" id="ARBA00004742"/>
    </source>
</evidence>
<dbReference type="GO" id="GO:0006094">
    <property type="term" value="P:gluconeogenesis"/>
    <property type="evidence" value="ECO:0007669"/>
    <property type="project" value="UniProtKB-KW"/>
</dbReference>
<name>H7EHG5_9SPIR</name>
<evidence type="ECO:0000256" key="9">
    <source>
        <dbReference type="ARBA" id="ARBA00023239"/>
    </source>
</evidence>
<reference evidence="14 15" key="1">
    <citation type="submission" date="2011-09" db="EMBL/GenBank/DDBJ databases">
        <title>The draft genome of Treponema saccharophilum DSM 2985.</title>
        <authorList>
            <consortium name="US DOE Joint Genome Institute (JGI-PGF)"/>
            <person name="Lucas S."/>
            <person name="Copeland A."/>
            <person name="Lapidus A."/>
            <person name="Glavina del Rio T."/>
            <person name="Dalin E."/>
            <person name="Tice H."/>
            <person name="Bruce D."/>
            <person name="Goodwin L."/>
            <person name="Pitluck S."/>
            <person name="Peters L."/>
            <person name="Kyrpides N."/>
            <person name="Mavromatis K."/>
            <person name="Ivanova N."/>
            <person name="Markowitz V."/>
            <person name="Cheng J.-F."/>
            <person name="Hugenholtz P."/>
            <person name="Woyke T."/>
            <person name="Wu D."/>
            <person name="Gronow S."/>
            <person name="Wellnitz S."/>
            <person name="Brambilla E."/>
            <person name="Klenk H.-P."/>
            <person name="Eisen J.A."/>
        </authorList>
    </citation>
    <scope>NUCLEOTIDE SEQUENCE [LARGE SCALE GENOMIC DNA]</scope>
    <source>
        <strain evidence="14 15">DSM 2985</strain>
    </source>
</reference>